<dbReference type="GO" id="GO:0005634">
    <property type="term" value="C:nucleus"/>
    <property type="evidence" value="ECO:0007669"/>
    <property type="project" value="TreeGrafter"/>
</dbReference>
<sequence length="186" mass="20706">MAKSASPRRVAVALIIHRPKPQDTPHFLIVSSRKHADRWVLPKGGIESSGGSSESGVESAEEAARREAWEEGKAFSQRLHGGRAGLIQSSSIHLSHLVVLPDQKPHKASPSQDPSESGFIRSTMYSFELFSVMSMGSTVLAEEWPEKHERKRRWVQGWSELEEVLCWGRRDDVMREALGLAKAKLG</sequence>
<dbReference type="PROSITE" id="PS51462">
    <property type="entry name" value="NUDIX"/>
    <property type="match status" value="1"/>
</dbReference>
<dbReference type="Gene3D" id="3.90.79.10">
    <property type="entry name" value="Nucleoside Triphosphate Pyrophosphohydrolase"/>
    <property type="match status" value="1"/>
</dbReference>
<dbReference type="AlphaFoldDB" id="A0A2X0LZW5"/>
<evidence type="ECO:0000313" key="6">
    <source>
        <dbReference type="Proteomes" id="UP000249464"/>
    </source>
</evidence>
<dbReference type="GO" id="GO:0034431">
    <property type="term" value="F:bis(5'-adenosyl)-hexaphosphatase activity"/>
    <property type="evidence" value="ECO:0007669"/>
    <property type="project" value="TreeGrafter"/>
</dbReference>
<evidence type="ECO:0000256" key="3">
    <source>
        <dbReference type="SAM" id="MobiDB-lite"/>
    </source>
</evidence>
<dbReference type="GO" id="GO:1901907">
    <property type="term" value="P:diadenosine pentaphosphate catabolic process"/>
    <property type="evidence" value="ECO:0007669"/>
    <property type="project" value="TreeGrafter"/>
</dbReference>
<dbReference type="GO" id="GO:0000298">
    <property type="term" value="F:endopolyphosphatase activity"/>
    <property type="evidence" value="ECO:0007669"/>
    <property type="project" value="TreeGrafter"/>
</dbReference>
<evidence type="ECO:0000259" key="4">
    <source>
        <dbReference type="PROSITE" id="PS51462"/>
    </source>
</evidence>
<dbReference type="InterPro" id="IPR015797">
    <property type="entry name" value="NUDIX_hydrolase-like_dom_sf"/>
</dbReference>
<dbReference type="GO" id="GO:1901909">
    <property type="term" value="P:diadenosine hexaphosphate catabolic process"/>
    <property type="evidence" value="ECO:0007669"/>
    <property type="project" value="TreeGrafter"/>
</dbReference>
<keyword evidence="1" id="KW-0479">Metal-binding</keyword>
<keyword evidence="6" id="KW-1185">Reference proteome</keyword>
<proteinExistence type="predicted"/>
<dbReference type="InterPro" id="IPR000086">
    <property type="entry name" value="NUDIX_hydrolase_dom"/>
</dbReference>
<evidence type="ECO:0000313" key="5">
    <source>
        <dbReference type="EMBL" id="SGY35698.1"/>
    </source>
</evidence>
<dbReference type="EMBL" id="FQNC01000041">
    <property type="protein sequence ID" value="SGY35698.1"/>
    <property type="molecule type" value="Genomic_DNA"/>
</dbReference>
<dbReference type="Proteomes" id="UP000249464">
    <property type="component" value="Unassembled WGS sequence"/>
</dbReference>
<organism evidence="5 6">
    <name type="scientific">Microbotryum silenes-dioicae</name>
    <dbReference type="NCBI Taxonomy" id="796604"/>
    <lineage>
        <taxon>Eukaryota</taxon>
        <taxon>Fungi</taxon>
        <taxon>Dikarya</taxon>
        <taxon>Basidiomycota</taxon>
        <taxon>Pucciniomycotina</taxon>
        <taxon>Microbotryomycetes</taxon>
        <taxon>Microbotryales</taxon>
        <taxon>Microbotryaceae</taxon>
        <taxon>Microbotryum</taxon>
    </lineage>
</organism>
<dbReference type="GO" id="GO:1901911">
    <property type="term" value="P:adenosine 5'-(hexahydrogen pentaphosphate) catabolic process"/>
    <property type="evidence" value="ECO:0007669"/>
    <property type="project" value="TreeGrafter"/>
</dbReference>
<feature type="region of interest" description="Disordered" evidence="3">
    <location>
        <begin position="42"/>
        <end position="69"/>
    </location>
</feature>
<reference evidence="5 6" key="1">
    <citation type="submission" date="2016-11" db="EMBL/GenBank/DDBJ databases">
        <authorList>
            <person name="Jaros S."/>
            <person name="Januszkiewicz K."/>
            <person name="Wedrychowicz H."/>
        </authorList>
    </citation>
    <scope>NUCLEOTIDE SEQUENCE [LARGE SCALE GENOMIC DNA]</scope>
</reference>
<feature type="domain" description="Nudix hydrolase" evidence="4">
    <location>
        <begin position="7"/>
        <end position="179"/>
    </location>
</feature>
<keyword evidence="2" id="KW-0378">Hydrolase</keyword>
<protein>
    <submittedName>
        <fullName evidence="5">BQ5605_C002g01793 protein</fullName>
    </submittedName>
</protein>
<gene>
    <name evidence="5" type="primary">BQ5605_C002g01793</name>
    <name evidence="5" type="ORF">BQ5605_C002G01793</name>
</gene>
<dbReference type="GO" id="GO:0071543">
    <property type="term" value="P:diphosphoinositol polyphosphate metabolic process"/>
    <property type="evidence" value="ECO:0007669"/>
    <property type="project" value="TreeGrafter"/>
</dbReference>
<dbReference type="GO" id="GO:0008486">
    <property type="term" value="F:diphosphoinositol-polyphosphate diphosphatase activity"/>
    <property type="evidence" value="ECO:0007669"/>
    <property type="project" value="TreeGrafter"/>
</dbReference>
<evidence type="ECO:0000256" key="2">
    <source>
        <dbReference type="ARBA" id="ARBA00022801"/>
    </source>
</evidence>
<dbReference type="SUPFAM" id="SSF55811">
    <property type="entry name" value="Nudix"/>
    <property type="match status" value="1"/>
</dbReference>
<name>A0A2X0LZW5_9BASI</name>
<dbReference type="GO" id="GO:0046872">
    <property type="term" value="F:metal ion binding"/>
    <property type="evidence" value="ECO:0007669"/>
    <property type="project" value="UniProtKB-KW"/>
</dbReference>
<dbReference type="GO" id="GO:0005737">
    <property type="term" value="C:cytoplasm"/>
    <property type="evidence" value="ECO:0007669"/>
    <property type="project" value="TreeGrafter"/>
</dbReference>
<dbReference type="Pfam" id="PF00293">
    <property type="entry name" value="NUDIX"/>
    <property type="match status" value="1"/>
</dbReference>
<dbReference type="GO" id="GO:0034432">
    <property type="term" value="F:bis(5'-adenosyl)-pentaphosphatase activity"/>
    <property type="evidence" value="ECO:0007669"/>
    <property type="project" value="TreeGrafter"/>
</dbReference>
<feature type="compositionally biased region" description="Low complexity" evidence="3">
    <location>
        <begin position="44"/>
        <end position="58"/>
    </location>
</feature>
<evidence type="ECO:0000256" key="1">
    <source>
        <dbReference type="ARBA" id="ARBA00022723"/>
    </source>
</evidence>
<dbReference type="PANTHER" id="PTHR12629">
    <property type="entry name" value="DIPHOSPHOINOSITOL POLYPHOSPHATE PHOSPHOHYDROLASE"/>
    <property type="match status" value="1"/>
</dbReference>
<dbReference type="STRING" id="796604.A0A2X0LZW5"/>
<accession>A0A2X0LZW5</accession>
<dbReference type="PANTHER" id="PTHR12629:SF0">
    <property type="entry name" value="DIPHOSPHOINOSITOL-POLYPHOSPHATE DIPHOSPHATASE"/>
    <property type="match status" value="1"/>
</dbReference>